<name>A0ABT6K2H8_9CYAN</name>
<dbReference type="EMBL" id="JANQDO010000049">
    <property type="protein sequence ID" value="MDH6056498.1"/>
    <property type="molecule type" value="Genomic_DNA"/>
</dbReference>
<proteinExistence type="predicted"/>
<dbReference type="Proteomes" id="UP001159371">
    <property type="component" value="Unassembled WGS sequence"/>
</dbReference>
<evidence type="ECO:0000313" key="2">
    <source>
        <dbReference type="Proteomes" id="UP001159371"/>
    </source>
</evidence>
<accession>A0ABT6K2H8</accession>
<reference evidence="1 2" key="1">
    <citation type="journal article" date="2023" name="J. Phycol.">
        <title>Chrysosporum ovalisporum is synonymous with the true-branching cyanobacterium Umezakia natans (Nostocales/Aphanizomenonaceae).</title>
        <authorList>
            <person name="McGregor G.B."/>
            <person name="Sendall B.C."/>
            <person name="Niiyama Y."/>
            <person name="Tuji A."/>
            <person name="Willis A."/>
        </authorList>
    </citation>
    <scope>NUCLEOTIDE SEQUENCE [LARGE SCALE GENOMIC DNA]</scope>
    <source>
        <strain evidence="1 2">FSS-43</strain>
    </source>
</reference>
<dbReference type="RefSeq" id="WP_280656719.1">
    <property type="nucleotide sequence ID" value="NZ_JANQDO010000049.1"/>
</dbReference>
<evidence type="ECO:0000313" key="1">
    <source>
        <dbReference type="EMBL" id="MDH6056498.1"/>
    </source>
</evidence>
<keyword evidence="2" id="KW-1185">Reference proteome</keyword>
<sequence length="48" mass="5598">MPQTRLSPHLWSALNRVFKRKATAFNTSPYTITSSEDNQIDDFPVRFI</sequence>
<comment type="caution">
    <text evidence="1">The sequence shown here is derived from an EMBL/GenBank/DDBJ whole genome shotgun (WGS) entry which is preliminary data.</text>
</comment>
<protein>
    <submittedName>
        <fullName evidence="1">Uncharacterized protein</fullName>
    </submittedName>
</protein>
<organism evidence="1 2">
    <name type="scientific">Umezakia ovalisporum FSS-43</name>
    <dbReference type="NCBI Taxonomy" id="2740520"/>
    <lineage>
        <taxon>Bacteria</taxon>
        <taxon>Bacillati</taxon>
        <taxon>Cyanobacteriota</taxon>
        <taxon>Cyanophyceae</taxon>
        <taxon>Nostocales</taxon>
        <taxon>Nodulariaceae</taxon>
        <taxon>Umezakia</taxon>
    </lineage>
</organism>
<gene>
    <name evidence="1" type="ORF">NWP19_06765</name>
</gene>